<sequence length="202" mass="22495">MHFSAPRDSISISIPSRPGAVSTTPAGALLVKPVADHHQRRAASLLVRRMYAWRGYLTDNISDHLDDPNRVALAAWQDDDLIATLALGRDSHHGLLSEALYAREVESLRGRGRTICEFSRFAVDPEFSSRHLLLTLFAAAHHYAHAIFAATDALIEVNPRHARFYEREFGFQQIGELRLCPRVDAPAVLMHRDLGLPVSALT</sequence>
<evidence type="ECO:0000313" key="2">
    <source>
        <dbReference type="EMBL" id="KXB30338.1"/>
    </source>
</evidence>
<dbReference type="RefSeq" id="WP_157651305.1">
    <property type="nucleotide sequence ID" value="NZ_LODL01000021.1"/>
</dbReference>
<evidence type="ECO:0000259" key="1">
    <source>
        <dbReference type="PROSITE" id="PS51186"/>
    </source>
</evidence>
<dbReference type="STRING" id="281362.AT959_13400"/>
<dbReference type="AlphaFoldDB" id="A0A133XHD1"/>
<comment type="caution">
    <text evidence="2">The sequence shown here is derived from an EMBL/GenBank/DDBJ whole genome shotgun (WGS) entry which is preliminary data.</text>
</comment>
<dbReference type="GO" id="GO:0016747">
    <property type="term" value="F:acyltransferase activity, transferring groups other than amino-acyl groups"/>
    <property type="evidence" value="ECO:0007669"/>
    <property type="project" value="InterPro"/>
</dbReference>
<keyword evidence="3" id="KW-1185">Reference proteome</keyword>
<dbReference type="PROSITE" id="PS51186">
    <property type="entry name" value="GNAT"/>
    <property type="match status" value="1"/>
</dbReference>
<proteinExistence type="predicted"/>
<accession>A0A133XHD1</accession>
<organism evidence="2 3">
    <name type="scientific">Dechloromonas denitrificans</name>
    <dbReference type="NCBI Taxonomy" id="281362"/>
    <lineage>
        <taxon>Bacteria</taxon>
        <taxon>Pseudomonadati</taxon>
        <taxon>Pseudomonadota</taxon>
        <taxon>Betaproteobacteria</taxon>
        <taxon>Rhodocyclales</taxon>
        <taxon>Azonexaceae</taxon>
        <taxon>Dechloromonas</taxon>
    </lineage>
</organism>
<dbReference type="InterPro" id="IPR016181">
    <property type="entry name" value="Acyl_CoA_acyltransferase"/>
</dbReference>
<dbReference type="InterPro" id="IPR054597">
    <property type="entry name" value="FeeM_cat"/>
</dbReference>
<dbReference type="Pfam" id="PF21926">
    <property type="entry name" value="FeeM"/>
    <property type="match status" value="1"/>
</dbReference>
<dbReference type="SUPFAM" id="SSF55729">
    <property type="entry name" value="Acyl-CoA N-acyltransferases (Nat)"/>
    <property type="match status" value="1"/>
</dbReference>
<evidence type="ECO:0000313" key="3">
    <source>
        <dbReference type="Proteomes" id="UP000070186"/>
    </source>
</evidence>
<dbReference type="Gene3D" id="3.40.630.30">
    <property type="match status" value="1"/>
</dbReference>
<protein>
    <recommendedName>
        <fullName evidence="1">N-acetyltransferase domain-containing protein</fullName>
    </recommendedName>
</protein>
<feature type="domain" description="N-acetyltransferase" evidence="1">
    <location>
        <begin position="29"/>
        <end position="195"/>
    </location>
</feature>
<name>A0A133XHD1_9RHOO</name>
<dbReference type="InterPro" id="IPR000182">
    <property type="entry name" value="GNAT_dom"/>
</dbReference>
<dbReference type="EMBL" id="LODL01000021">
    <property type="protein sequence ID" value="KXB30338.1"/>
    <property type="molecule type" value="Genomic_DNA"/>
</dbReference>
<gene>
    <name evidence="2" type="ORF">AT959_13400</name>
</gene>
<reference evidence="2 3" key="1">
    <citation type="submission" date="2015-12" db="EMBL/GenBank/DDBJ databases">
        <title>Nitrous oxide reduction kinetics distinguish bacteria harboring typical versus atypical NosZ.</title>
        <authorList>
            <person name="Yoon S."/>
            <person name="Nissen S."/>
            <person name="Park D."/>
            <person name="Sanford R.A."/>
            <person name="Loeffler F.E."/>
        </authorList>
    </citation>
    <scope>NUCLEOTIDE SEQUENCE [LARGE SCALE GENOMIC DNA]</scope>
    <source>
        <strain evidence="2 3">ATCC BAA-841</strain>
    </source>
</reference>
<dbReference type="Proteomes" id="UP000070186">
    <property type="component" value="Unassembled WGS sequence"/>
</dbReference>